<evidence type="ECO:0000256" key="6">
    <source>
        <dbReference type="ARBA" id="ARBA00022840"/>
    </source>
</evidence>
<proteinExistence type="predicted"/>
<dbReference type="PANTHER" id="PTHR47634">
    <property type="entry name" value="PROTEIN KINASE DOMAIN-CONTAINING PROTEIN-RELATED"/>
    <property type="match status" value="1"/>
</dbReference>
<dbReference type="EC" id="2.7.11.1" evidence="1"/>
<keyword evidence="3" id="KW-0808">Transferase</keyword>
<evidence type="ECO:0000256" key="7">
    <source>
        <dbReference type="ARBA" id="ARBA00047899"/>
    </source>
</evidence>
<evidence type="ECO:0000256" key="2">
    <source>
        <dbReference type="ARBA" id="ARBA00022527"/>
    </source>
</evidence>
<dbReference type="InterPro" id="IPR011009">
    <property type="entry name" value="Kinase-like_dom_sf"/>
</dbReference>
<feature type="domain" description="Protein kinase" evidence="10">
    <location>
        <begin position="52"/>
        <end position="464"/>
    </location>
</feature>
<dbReference type="Gene3D" id="1.10.510.10">
    <property type="entry name" value="Transferase(Phosphotransferase) domain 1"/>
    <property type="match status" value="1"/>
</dbReference>
<evidence type="ECO:0000256" key="3">
    <source>
        <dbReference type="ARBA" id="ARBA00022679"/>
    </source>
</evidence>
<evidence type="ECO:0000256" key="9">
    <source>
        <dbReference type="SAM" id="MobiDB-lite"/>
    </source>
</evidence>
<keyword evidence="2" id="KW-0723">Serine/threonine-protein kinase</keyword>
<comment type="caution">
    <text evidence="11">The sequence shown here is derived from an EMBL/GenBank/DDBJ whole genome shotgun (WGS) entry which is preliminary data.</text>
</comment>
<reference evidence="11 12" key="1">
    <citation type="submission" date="2017-06" db="EMBL/GenBank/DDBJ databases">
        <title>Genome of Fusarium nygamai isolate CS10214.</title>
        <authorList>
            <person name="Gardiner D.M."/>
            <person name="Obanor F."/>
            <person name="Kazan K."/>
        </authorList>
    </citation>
    <scope>NUCLEOTIDE SEQUENCE [LARGE SCALE GENOMIC DNA]</scope>
    <source>
        <strain evidence="11 12">CS10214</strain>
    </source>
</reference>
<keyword evidence="4" id="KW-0547">Nucleotide-binding</keyword>
<dbReference type="PANTHER" id="PTHR47634:SF9">
    <property type="entry name" value="PROTEIN KINASE DOMAIN-CONTAINING PROTEIN-RELATED"/>
    <property type="match status" value="1"/>
</dbReference>
<keyword evidence="12" id="KW-1185">Reference proteome</keyword>
<dbReference type="AlphaFoldDB" id="A0A2K0WIX3"/>
<evidence type="ECO:0000313" key="11">
    <source>
        <dbReference type="EMBL" id="PNP82185.1"/>
    </source>
</evidence>
<dbReference type="Pfam" id="PF00069">
    <property type="entry name" value="Pkinase"/>
    <property type="match status" value="2"/>
</dbReference>
<feature type="region of interest" description="Disordered" evidence="9">
    <location>
        <begin position="1"/>
        <end position="22"/>
    </location>
</feature>
<protein>
    <recommendedName>
        <fullName evidence="1">non-specific serine/threonine protein kinase</fullName>
        <ecNumber evidence="1">2.7.11.1</ecNumber>
    </recommendedName>
</protein>
<dbReference type="GO" id="GO:0050684">
    <property type="term" value="P:regulation of mRNA processing"/>
    <property type="evidence" value="ECO:0007669"/>
    <property type="project" value="TreeGrafter"/>
</dbReference>
<dbReference type="SUPFAM" id="SSF56112">
    <property type="entry name" value="Protein kinase-like (PK-like)"/>
    <property type="match status" value="1"/>
</dbReference>
<accession>A0A2K0WIX3</accession>
<gene>
    <name evidence="11" type="ORF">FNYG_04374</name>
</gene>
<name>A0A2K0WIX3_GIBNY</name>
<keyword evidence="6" id="KW-0067">ATP-binding</keyword>
<dbReference type="GO" id="GO:0005524">
    <property type="term" value="F:ATP binding"/>
    <property type="evidence" value="ECO:0007669"/>
    <property type="project" value="UniProtKB-KW"/>
</dbReference>
<dbReference type="EMBL" id="MTQA01000060">
    <property type="protein sequence ID" value="PNP82185.1"/>
    <property type="molecule type" value="Genomic_DNA"/>
</dbReference>
<dbReference type="Proteomes" id="UP000236664">
    <property type="component" value="Unassembled WGS sequence"/>
</dbReference>
<dbReference type="Gene3D" id="3.30.200.20">
    <property type="entry name" value="Phosphorylase Kinase, domain 1"/>
    <property type="match status" value="1"/>
</dbReference>
<dbReference type="InterPro" id="IPR051334">
    <property type="entry name" value="SRPK"/>
</dbReference>
<dbReference type="GO" id="GO:0000245">
    <property type="term" value="P:spliceosomal complex assembly"/>
    <property type="evidence" value="ECO:0007669"/>
    <property type="project" value="TreeGrafter"/>
</dbReference>
<dbReference type="OrthoDB" id="5979581at2759"/>
<evidence type="ECO:0000256" key="4">
    <source>
        <dbReference type="ARBA" id="ARBA00022741"/>
    </source>
</evidence>
<organism evidence="11 12">
    <name type="scientific">Gibberella nygamai</name>
    <name type="common">Bean root rot disease fungus</name>
    <name type="synonym">Fusarium nygamai</name>
    <dbReference type="NCBI Taxonomy" id="42673"/>
    <lineage>
        <taxon>Eukaryota</taxon>
        <taxon>Fungi</taxon>
        <taxon>Dikarya</taxon>
        <taxon>Ascomycota</taxon>
        <taxon>Pezizomycotina</taxon>
        <taxon>Sordariomycetes</taxon>
        <taxon>Hypocreomycetidae</taxon>
        <taxon>Hypocreales</taxon>
        <taxon>Nectriaceae</taxon>
        <taxon>Fusarium</taxon>
        <taxon>Fusarium fujikuroi species complex</taxon>
    </lineage>
</organism>
<dbReference type="STRING" id="42673.A0A2K0WIX3"/>
<evidence type="ECO:0000313" key="12">
    <source>
        <dbReference type="Proteomes" id="UP000236664"/>
    </source>
</evidence>
<comment type="catalytic activity">
    <reaction evidence="8">
        <text>L-seryl-[protein] + ATP = O-phospho-L-seryl-[protein] + ADP + H(+)</text>
        <dbReference type="Rhea" id="RHEA:17989"/>
        <dbReference type="Rhea" id="RHEA-COMP:9863"/>
        <dbReference type="Rhea" id="RHEA-COMP:11604"/>
        <dbReference type="ChEBI" id="CHEBI:15378"/>
        <dbReference type="ChEBI" id="CHEBI:29999"/>
        <dbReference type="ChEBI" id="CHEBI:30616"/>
        <dbReference type="ChEBI" id="CHEBI:83421"/>
        <dbReference type="ChEBI" id="CHEBI:456216"/>
        <dbReference type="EC" id="2.7.11.1"/>
    </reaction>
</comment>
<evidence type="ECO:0000256" key="5">
    <source>
        <dbReference type="ARBA" id="ARBA00022777"/>
    </source>
</evidence>
<keyword evidence="5" id="KW-0418">Kinase</keyword>
<evidence type="ECO:0000256" key="1">
    <source>
        <dbReference type="ARBA" id="ARBA00012513"/>
    </source>
</evidence>
<dbReference type="InterPro" id="IPR000719">
    <property type="entry name" value="Prot_kinase_dom"/>
</dbReference>
<sequence length="473" mass="54253">MAEEMNNSPPPTPTRGQRRFKNGSSPCEFADAYYPGGLHPVELGDLFNDGQYKVIRKLGEGSFSTVWLAHDLKSVDPLSPDNHSFTNTEDRNSRFVALKILVSDEEEQSQELQILHHLTKVAPVESAQYITQLLDEFEHEGPNGTHKCLVFEAMGPSFCQMLLFPQGRCRMWEDKEQYPLRTAKHIFRDVLKGLNFLHKNGISHGDFQPGNVLFPLKNIDSYDEAALGPEEDEDEEGDDRFYGRDLVVRKDGKKDKWAPQYLYAAEPLSNYTGLDGQWNIIDENLKVKLSDMGGAYFFNDPPKKPIVPFGLRAPELILKGELHESQDIWSFGCILFEMITGRRIFYVWGPPERDTSLDDEHLLEIIEKLGPLPEELFSHWKTSSFYYTEDGNMYNWLIDGVPEGEDPVMPDPSELETMEKAFDEKCPDLAVEEAQEVKKLIRWILQYDPAKRPSAEEILRHPWFAEDSTEQAE</sequence>
<dbReference type="GO" id="GO:0004674">
    <property type="term" value="F:protein serine/threonine kinase activity"/>
    <property type="evidence" value="ECO:0007669"/>
    <property type="project" value="UniProtKB-KW"/>
</dbReference>
<comment type="catalytic activity">
    <reaction evidence="7">
        <text>L-threonyl-[protein] + ATP = O-phospho-L-threonyl-[protein] + ADP + H(+)</text>
        <dbReference type="Rhea" id="RHEA:46608"/>
        <dbReference type="Rhea" id="RHEA-COMP:11060"/>
        <dbReference type="Rhea" id="RHEA-COMP:11605"/>
        <dbReference type="ChEBI" id="CHEBI:15378"/>
        <dbReference type="ChEBI" id="CHEBI:30013"/>
        <dbReference type="ChEBI" id="CHEBI:30616"/>
        <dbReference type="ChEBI" id="CHEBI:61977"/>
        <dbReference type="ChEBI" id="CHEBI:456216"/>
        <dbReference type="EC" id="2.7.11.1"/>
    </reaction>
</comment>
<dbReference type="PROSITE" id="PS50011">
    <property type="entry name" value="PROTEIN_KINASE_DOM"/>
    <property type="match status" value="1"/>
</dbReference>
<evidence type="ECO:0000259" key="10">
    <source>
        <dbReference type="PROSITE" id="PS50011"/>
    </source>
</evidence>
<evidence type="ECO:0000256" key="8">
    <source>
        <dbReference type="ARBA" id="ARBA00048679"/>
    </source>
</evidence>